<organism evidence="1 2">
    <name type="scientific">Ambrosiozyma monospora</name>
    <name type="common">Yeast</name>
    <name type="synonym">Endomycopsis monosporus</name>
    <dbReference type="NCBI Taxonomy" id="43982"/>
    <lineage>
        <taxon>Eukaryota</taxon>
        <taxon>Fungi</taxon>
        <taxon>Dikarya</taxon>
        <taxon>Ascomycota</taxon>
        <taxon>Saccharomycotina</taxon>
        <taxon>Pichiomycetes</taxon>
        <taxon>Pichiales</taxon>
        <taxon>Pichiaceae</taxon>
        <taxon>Ambrosiozyma</taxon>
    </lineage>
</organism>
<name>A0A9W7DL01_AMBMO</name>
<keyword evidence="2" id="KW-1185">Reference proteome</keyword>
<dbReference type="Proteomes" id="UP001165063">
    <property type="component" value="Unassembled WGS sequence"/>
</dbReference>
<evidence type="ECO:0000313" key="1">
    <source>
        <dbReference type="EMBL" id="GMG59256.1"/>
    </source>
</evidence>
<dbReference type="EMBL" id="BSXU01008176">
    <property type="protein sequence ID" value="GMG59256.1"/>
    <property type="molecule type" value="Genomic_DNA"/>
</dbReference>
<comment type="caution">
    <text evidence="1">The sequence shown here is derived from an EMBL/GenBank/DDBJ whole genome shotgun (WGS) entry which is preliminary data.</text>
</comment>
<gene>
    <name evidence="1" type="ORF">Amon01_000868100</name>
</gene>
<evidence type="ECO:0000313" key="2">
    <source>
        <dbReference type="Proteomes" id="UP001165063"/>
    </source>
</evidence>
<protein>
    <submittedName>
        <fullName evidence="1">Unnamed protein product</fullName>
    </submittedName>
</protein>
<reference evidence="1" key="1">
    <citation type="submission" date="2023-04" db="EMBL/GenBank/DDBJ databases">
        <title>Ambrosiozyma monospora NBRC 1965.</title>
        <authorList>
            <person name="Ichikawa N."/>
            <person name="Sato H."/>
            <person name="Tonouchi N."/>
        </authorList>
    </citation>
    <scope>NUCLEOTIDE SEQUENCE</scope>
    <source>
        <strain evidence="1">NBRC 1965</strain>
    </source>
</reference>
<accession>A0A9W7DL01</accession>
<dbReference type="AlphaFoldDB" id="A0A9W7DL01"/>
<sequence>MLKIKTDSSIQTHLKNGTICVEKLNDDLKKLEVAGEKLMVDEQRKPRGFLTCVEPGLRVRHFIIKLKNFEQASKVVEEELVLDEEWELSPLDTQWFTNRRKKKTQHNGTDHQATVMIRSRDPSTQLKLTSLNCDRGATVTKNVLNQRFDVIFCQEPGLSNYQPIGHPDYKESKQEIKQLMVDATSDSNLPDNRYIVIDDSKAELNVLNTSLETERIQVVNCTWHRGLTFEKNLDNVGTMIMKDVSIINNNNINVVPAPGRGRPARNTNTRTNRISRLNNNNRPITANSNVRTRLNRTAQRALNSVLSNIITKQEERERELKVLFCEPDFKKNILFIKDENLKWIVDISTINWDNNWVSECYCGTSNCENKIKIIQVFVKRC</sequence>
<proteinExistence type="predicted"/>